<dbReference type="EMBL" id="BNAW01000027">
    <property type="protein sequence ID" value="GHG27649.1"/>
    <property type="molecule type" value="Genomic_DNA"/>
</dbReference>
<feature type="region of interest" description="Disordered" evidence="1">
    <location>
        <begin position="198"/>
        <end position="217"/>
    </location>
</feature>
<keyword evidence="2" id="KW-0472">Membrane</keyword>
<keyword evidence="4" id="KW-1185">Reference proteome</keyword>
<name>A0ABQ3KIJ2_9PSEU</name>
<feature type="transmembrane region" description="Helical" evidence="2">
    <location>
        <begin position="37"/>
        <end position="59"/>
    </location>
</feature>
<keyword evidence="2" id="KW-1133">Transmembrane helix</keyword>
<protein>
    <submittedName>
        <fullName evidence="3">Uncharacterized protein</fullName>
    </submittedName>
</protein>
<evidence type="ECO:0000256" key="1">
    <source>
        <dbReference type="SAM" id="MobiDB-lite"/>
    </source>
</evidence>
<evidence type="ECO:0000313" key="3">
    <source>
        <dbReference type="EMBL" id="GHG27649.1"/>
    </source>
</evidence>
<comment type="caution">
    <text evidence="3">The sequence shown here is derived from an EMBL/GenBank/DDBJ whole genome shotgun (WGS) entry which is preliminary data.</text>
</comment>
<reference evidence="4" key="1">
    <citation type="journal article" date="2019" name="Int. J. Syst. Evol. Microbiol.">
        <title>The Global Catalogue of Microorganisms (GCM) 10K type strain sequencing project: providing services to taxonomists for standard genome sequencing and annotation.</title>
        <authorList>
            <consortium name="The Broad Institute Genomics Platform"/>
            <consortium name="The Broad Institute Genome Sequencing Center for Infectious Disease"/>
            <person name="Wu L."/>
            <person name="Ma J."/>
        </authorList>
    </citation>
    <scope>NUCLEOTIDE SEQUENCE [LARGE SCALE GENOMIC DNA]</scope>
    <source>
        <strain evidence="4">CGMCC 4.7680</strain>
    </source>
</reference>
<proteinExistence type="predicted"/>
<sequence>MEDVRSALTVYVTEGEPPLGLSGEAVLTAARRSRRQYLLTGAVAVCVAVLALGLAVVVLPSRTPVAGPSCPPGSTREALAERLSCVLEHALRPLLPPDARLSPGSFAVVADPVGDAPRETDFRTDIRVTDARGTGSVSVVLYPTPNSATPSCVPGEWISCSVERLPEGILQLTTDQSTGALVHRAALSAPWGYVAVSASDSGEPERKDLQTPSQRPEPVLTLEQVRAVVLTPGLAF</sequence>
<accession>A0ABQ3KIJ2</accession>
<organism evidence="3 4">
    <name type="scientific">Amycolatopsis bullii</name>
    <dbReference type="NCBI Taxonomy" id="941987"/>
    <lineage>
        <taxon>Bacteria</taxon>
        <taxon>Bacillati</taxon>
        <taxon>Actinomycetota</taxon>
        <taxon>Actinomycetes</taxon>
        <taxon>Pseudonocardiales</taxon>
        <taxon>Pseudonocardiaceae</taxon>
        <taxon>Amycolatopsis</taxon>
    </lineage>
</organism>
<dbReference type="RefSeq" id="WP_191314109.1">
    <property type="nucleotide sequence ID" value="NZ_BNAW01000027.1"/>
</dbReference>
<dbReference type="Proteomes" id="UP000649955">
    <property type="component" value="Unassembled WGS sequence"/>
</dbReference>
<gene>
    <name evidence="3" type="ORF">GCM10017567_53950</name>
</gene>
<keyword evidence="2" id="KW-0812">Transmembrane</keyword>
<evidence type="ECO:0000256" key="2">
    <source>
        <dbReference type="SAM" id="Phobius"/>
    </source>
</evidence>
<evidence type="ECO:0000313" key="4">
    <source>
        <dbReference type="Proteomes" id="UP000649955"/>
    </source>
</evidence>